<gene>
    <name evidence="1" type="ORF">HAX54_008099</name>
</gene>
<evidence type="ECO:0000313" key="2">
    <source>
        <dbReference type="Proteomes" id="UP000823775"/>
    </source>
</evidence>
<comment type="caution">
    <text evidence="1">The sequence shown here is derived from an EMBL/GenBank/DDBJ whole genome shotgun (WGS) entry which is preliminary data.</text>
</comment>
<proteinExistence type="predicted"/>
<protein>
    <submittedName>
        <fullName evidence="1">Uncharacterized protein</fullName>
    </submittedName>
</protein>
<accession>A0ABS8TCQ4</accession>
<organism evidence="1 2">
    <name type="scientific">Datura stramonium</name>
    <name type="common">Jimsonweed</name>
    <name type="synonym">Common thornapple</name>
    <dbReference type="NCBI Taxonomy" id="4076"/>
    <lineage>
        <taxon>Eukaryota</taxon>
        <taxon>Viridiplantae</taxon>
        <taxon>Streptophyta</taxon>
        <taxon>Embryophyta</taxon>
        <taxon>Tracheophyta</taxon>
        <taxon>Spermatophyta</taxon>
        <taxon>Magnoliopsida</taxon>
        <taxon>eudicotyledons</taxon>
        <taxon>Gunneridae</taxon>
        <taxon>Pentapetalae</taxon>
        <taxon>asterids</taxon>
        <taxon>lamiids</taxon>
        <taxon>Solanales</taxon>
        <taxon>Solanaceae</taxon>
        <taxon>Solanoideae</taxon>
        <taxon>Datureae</taxon>
        <taxon>Datura</taxon>
    </lineage>
</organism>
<keyword evidence="2" id="KW-1185">Reference proteome</keyword>
<dbReference type="EMBL" id="JACEIK010001418">
    <property type="protein sequence ID" value="MCD7469235.1"/>
    <property type="molecule type" value="Genomic_DNA"/>
</dbReference>
<reference evidence="1 2" key="1">
    <citation type="journal article" date="2021" name="BMC Genomics">
        <title>Datura genome reveals duplications of psychoactive alkaloid biosynthetic genes and high mutation rate following tissue culture.</title>
        <authorList>
            <person name="Rajewski A."/>
            <person name="Carter-House D."/>
            <person name="Stajich J."/>
            <person name="Litt A."/>
        </authorList>
    </citation>
    <scope>NUCLEOTIDE SEQUENCE [LARGE SCALE GENOMIC DNA]</scope>
    <source>
        <strain evidence="1">AR-01</strain>
    </source>
</reference>
<sequence length="125" mass="15125">MESQEFKNPEKTRRTIHEQLRDCQFPLFECKVIVDELIKLALKYSNRSIFFDDHYVLRLGFKFDMSHRYQKLKENVSKAMATTYPTKSFKLCEEYIFGGSHFQLVIKMPRKHMFHFNCMKNFPAR</sequence>
<evidence type="ECO:0000313" key="1">
    <source>
        <dbReference type="EMBL" id="MCD7469235.1"/>
    </source>
</evidence>
<dbReference type="Proteomes" id="UP000823775">
    <property type="component" value="Unassembled WGS sequence"/>
</dbReference>
<name>A0ABS8TCQ4_DATST</name>